<dbReference type="RefSeq" id="WP_349143381.1">
    <property type="nucleotide sequence ID" value="NZ_JBBMFC010000001.1"/>
</dbReference>
<dbReference type="InterPro" id="IPR043129">
    <property type="entry name" value="ATPase_NBD"/>
</dbReference>
<dbReference type="InterPro" id="IPR036390">
    <property type="entry name" value="WH_DNA-bd_sf"/>
</dbReference>
<comment type="function">
    <text evidence="1">Transcriptional repressor of xylose-utilizing enzymes.</text>
</comment>
<dbReference type="PANTHER" id="PTHR18964:SF149">
    <property type="entry name" value="BIFUNCTIONAL UDP-N-ACETYLGLUCOSAMINE 2-EPIMERASE_N-ACETYLMANNOSAMINE KINASE"/>
    <property type="match status" value="1"/>
</dbReference>
<dbReference type="Gene3D" id="3.30.420.40">
    <property type="match status" value="2"/>
</dbReference>
<comment type="similarity">
    <text evidence="2">Belongs to the ROK (NagC/XylR) family.</text>
</comment>
<dbReference type="Proteomes" id="UP001470288">
    <property type="component" value="Unassembled WGS sequence"/>
</dbReference>
<protein>
    <submittedName>
        <fullName evidence="4">ROK family protein</fullName>
    </submittedName>
</protein>
<dbReference type="PANTHER" id="PTHR18964">
    <property type="entry name" value="ROK (REPRESSOR, ORF, KINASE) FAMILY"/>
    <property type="match status" value="1"/>
</dbReference>
<evidence type="ECO:0000256" key="1">
    <source>
        <dbReference type="ARBA" id="ARBA00002486"/>
    </source>
</evidence>
<evidence type="ECO:0000256" key="3">
    <source>
        <dbReference type="ARBA" id="ARBA00022629"/>
    </source>
</evidence>
<keyword evidence="3" id="KW-0119">Carbohydrate metabolism</keyword>
<comment type="caution">
    <text evidence="4">The sequence shown here is derived from an EMBL/GenBank/DDBJ whole genome shotgun (WGS) entry which is preliminary data.</text>
</comment>
<organism evidence="4 5">
    <name type="scientific">Hominiventricola aquisgranensis</name>
    <dbReference type="NCBI Taxonomy" id="3133164"/>
    <lineage>
        <taxon>Bacteria</taxon>
        <taxon>Bacillati</taxon>
        <taxon>Bacillota</taxon>
        <taxon>Clostridia</taxon>
        <taxon>Lachnospirales</taxon>
        <taxon>Lachnospiraceae</taxon>
        <taxon>Hominiventricola</taxon>
    </lineage>
</organism>
<evidence type="ECO:0000313" key="5">
    <source>
        <dbReference type="Proteomes" id="UP001470288"/>
    </source>
</evidence>
<dbReference type="EMBL" id="JBBMFC010000001">
    <property type="protein sequence ID" value="MEQ2577234.1"/>
    <property type="molecule type" value="Genomic_DNA"/>
</dbReference>
<dbReference type="SUPFAM" id="SSF46785">
    <property type="entry name" value="Winged helix' DNA-binding domain"/>
    <property type="match status" value="1"/>
</dbReference>
<dbReference type="Gene3D" id="1.10.10.10">
    <property type="entry name" value="Winged helix-like DNA-binding domain superfamily/Winged helix DNA-binding domain"/>
    <property type="match status" value="1"/>
</dbReference>
<dbReference type="InterPro" id="IPR000600">
    <property type="entry name" value="ROK"/>
</dbReference>
<name>A0ABV1HWE1_9FIRM</name>
<accession>A0ABV1HWE1</accession>
<evidence type="ECO:0000313" key="4">
    <source>
        <dbReference type="EMBL" id="MEQ2577234.1"/>
    </source>
</evidence>
<proteinExistence type="inferred from homology"/>
<dbReference type="SUPFAM" id="SSF53067">
    <property type="entry name" value="Actin-like ATPase domain"/>
    <property type="match status" value="1"/>
</dbReference>
<sequence>MSKTGVNNKLLKQKNRGLLLKLIATGECSSRIELAQKTGLAKMTVSNIVNEFLENDMLEEREKVQTEGKGRNPIQLSISPRAPKLIGVHLYREGCNVILCDLQLNILRKFSFPVTSANAENLMEQILDAIDRMFVEAKGERIWGISISALGPSDILRGKILKPTNFCGIQDLELKREIELRYQMPVYFDSESNGAAIVEKYYGNGSDCEDFIYVVLANGVGSGLVVGGKLYTSISGMTCEFGHVSINWKGRPCNCGSRGCLETYISSKVLEEKMQRVTGEIKSFREFCQEIDLALKREQNRETEFNGKEKQIDLILREMAEYLSCGITNFSNGLNPQKIIIGHDGYWVPDQYLRLAEEQANERLLTRRYRKIKVMKSHFQAEGTVFGCAGALLTAIFEGKLFE</sequence>
<keyword evidence="5" id="KW-1185">Reference proteome</keyword>
<evidence type="ECO:0000256" key="2">
    <source>
        <dbReference type="ARBA" id="ARBA00006479"/>
    </source>
</evidence>
<dbReference type="Pfam" id="PF00480">
    <property type="entry name" value="ROK"/>
    <property type="match status" value="1"/>
</dbReference>
<reference evidence="4 5" key="1">
    <citation type="submission" date="2024-03" db="EMBL/GenBank/DDBJ databases">
        <title>Human intestinal bacterial collection.</title>
        <authorList>
            <person name="Pauvert C."/>
            <person name="Hitch T.C.A."/>
            <person name="Clavel T."/>
        </authorList>
    </citation>
    <scope>NUCLEOTIDE SEQUENCE [LARGE SCALE GENOMIC DNA]</scope>
    <source>
        <strain evidence="4 5">CLA-AA-H78B</strain>
    </source>
</reference>
<keyword evidence="3" id="KW-0859">Xylose metabolism</keyword>
<gene>
    <name evidence="4" type="ORF">WMO62_00055</name>
</gene>
<dbReference type="InterPro" id="IPR036388">
    <property type="entry name" value="WH-like_DNA-bd_sf"/>
</dbReference>